<dbReference type="GO" id="GO:0032446">
    <property type="term" value="P:protein modification by small protein conjugation"/>
    <property type="evidence" value="ECO:0007669"/>
    <property type="project" value="TreeGrafter"/>
</dbReference>
<dbReference type="Proteomes" id="UP000198341">
    <property type="component" value="Chromosome 5"/>
</dbReference>
<feature type="region of interest" description="Disordered" evidence="7">
    <location>
        <begin position="1"/>
        <end position="28"/>
    </location>
</feature>
<accession>K8EFP2</accession>
<dbReference type="GeneID" id="19015780"/>
<evidence type="ECO:0000256" key="1">
    <source>
        <dbReference type="ARBA" id="ARBA00005696"/>
    </source>
</evidence>
<evidence type="ECO:0000256" key="7">
    <source>
        <dbReference type="SAM" id="MobiDB-lite"/>
    </source>
</evidence>
<feature type="compositionally biased region" description="Basic residues" evidence="7">
    <location>
        <begin position="1"/>
        <end position="14"/>
    </location>
</feature>
<evidence type="ECO:0000313" key="9">
    <source>
        <dbReference type="Proteomes" id="UP000198341"/>
    </source>
</evidence>
<keyword evidence="4" id="KW-0833">Ubl conjugation pathway</keyword>
<dbReference type="PANTHER" id="PTHR14957">
    <property type="entry name" value="UBIQUITIN-LIKE-CONJUGATING ENZYME ATG10"/>
    <property type="match status" value="1"/>
</dbReference>
<organism evidence="8 9">
    <name type="scientific">Bathycoccus prasinos</name>
    <dbReference type="NCBI Taxonomy" id="41875"/>
    <lineage>
        <taxon>Eukaryota</taxon>
        <taxon>Viridiplantae</taxon>
        <taxon>Chlorophyta</taxon>
        <taxon>Mamiellophyceae</taxon>
        <taxon>Mamiellales</taxon>
        <taxon>Bathycoccaceae</taxon>
        <taxon>Bathycoccus</taxon>
    </lineage>
</organism>
<evidence type="ECO:0000256" key="4">
    <source>
        <dbReference type="ARBA" id="ARBA00022786"/>
    </source>
</evidence>
<dbReference type="AlphaFoldDB" id="K8EFP2"/>
<evidence type="ECO:0000256" key="3">
    <source>
        <dbReference type="ARBA" id="ARBA00022679"/>
    </source>
</evidence>
<dbReference type="KEGG" id="bpg:Bathy05g02770"/>
<evidence type="ECO:0000256" key="6">
    <source>
        <dbReference type="ARBA" id="ARBA00029833"/>
    </source>
</evidence>
<keyword evidence="9" id="KW-1185">Reference proteome</keyword>
<dbReference type="PANTHER" id="PTHR14957:SF1">
    <property type="entry name" value="UBIQUITIN-LIKE-CONJUGATING ENZYME ATG10"/>
    <property type="match status" value="1"/>
</dbReference>
<evidence type="ECO:0000256" key="5">
    <source>
        <dbReference type="ARBA" id="ARBA00023006"/>
    </source>
</evidence>
<proteinExistence type="inferred from homology"/>
<gene>
    <name evidence="8" type="ORF">Bathy05g02770</name>
</gene>
<protein>
    <recommendedName>
        <fullName evidence="2">Ubiquitin-like-conjugating enzyme ATG10</fullName>
    </recommendedName>
    <alternativeName>
        <fullName evidence="6">Autophagy-related protein 10</fullName>
    </alternativeName>
</protein>
<keyword evidence="5" id="KW-0072">Autophagy</keyword>
<dbReference type="Gene3D" id="3.30.1460.50">
    <property type="match status" value="1"/>
</dbReference>
<feature type="compositionally biased region" description="Basic and acidic residues" evidence="7">
    <location>
        <begin position="15"/>
        <end position="28"/>
    </location>
</feature>
<name>K8EFP2_9CHLO</name>
<dbReference type="EMBL" id="FO082274">
    <property type="protein sequence ID" value="CCO16836.1"/>
    <property type="molecule type" value="Genomic_DNA"/>
</dbReference>
<keyword evidence="3" id="KW-0808">Transferase</keyword>
<dbReference type="GO" id="GO:0000422">
    <property type="term" value="P:autophagy of mitochondrion"/>
    <property type="evidence" value="ECO:0007669"/>
    <property type="project" value="TreeGrafter"/>
</dbReference>
<dbReference type="Pfam" id="PF03987">
    <property type="entry name" value="Autophagy_act_C"/>
    <property type="match status" value="1"/>
</dbReference>
<dbReference type="GO" id="GO:0005829">
    <property type="term" value="C:cytosol"/>
    <property type="evidence" value="ECO:0007669"/>
    <property type="project" value="TreeGrafter"/>
</dbReference>
<evidence type="ECO:0000256" key="2">
    <source>
        <dbReference type="ARBA" id="ARBA00021099"/>
    </source>
</evidence>
<dbReference type="InterPro" id="IPR007135">
    <property type="entry name" value="Atg3/Atg10"/>
</dbReference>
<dbReference type="GO" id="GO:0000045">
    <property type="term" value="P:autophagosome assembly"/>
    <property type="evidence" value="ECO:0007669"/>
    <property type="project" value="TreeGrafter"/>
</dbReference>
<dbReference type="RefSeq" id="XP_007513278.1">
    <property type="nucleotide sequence ID" value="XM_007513216.1"/>
</dbReference>
<comment type="similarity">
    <text evidence="1">Belongs to the ATG10 family.</text>
</comment>
<evidence type="ECO:0000313" key="8">
    <source>
        <dbReference type="EMBL" id="CCO16836.1"/>
    </source>
</evidence>
<sequence>MTTRPGRKGSKISRTHFESAAKAHAEKRDATVCRYVGRGDDGNEEGAFLAFRNVGTVAYEQREEEEEEDDNEVDEGYFEEDVVFIVRHRKNDTSKASSRARVEVDVIYSPSYEVPVLCLRAFDSRSGSALSLDQTNRALVTKLHNKDNDNDDDIFAQLLAPWDRQQKLPKCSVGGGWVCVHPCETSKSLDMLNETSQTDEEFEFPFERWLRYAASRLKIELF</sequence>
<dbReference type="OrthoDB" id="4089664at2759"/>
<reference evidence="8 9" key="1">
    <citation type="submission" date="2011-10" db="EMBL/GenBank/DDBJ databases">
        <authorList>
            <person name="Genoscope - CEA"/>
        </authorList>
    </citation>
    <scope>NUCLEOTIDE SEQUENCE [LARGE SCALE GENOMIC DNA]</scope>
    <source>
        <strain evidence="8 9">RCC 1105</strain>
    </source>
</reference>
<dbReference type="GO" id="GO:0061651">
    <property type="term" value="F:Atg12 conjugating enzyme activity"/>
    <property type="evidence" value="ECO:0007669"/>
    <property type="project" value="TreeGrafter"/>
</dbReference>